<keyword evidence="2" id="KW-0863">Zinc-finger</keyword>
<dbReference type="InterPro" id="IPR045737">
    <property type="entry name" value="RKP_N"/>
</dbReference>
<dbReference type="FunFam" id="2.60.120.920:FF:000053">
    <property type="entry name" value="E3 ubiquitin-protein ligase RKP"/>
    <property type="match status" value="1"/>
</dbReference>
<dbReference type="InterPro" id="IPR045129">
    <property type="entry name" value="RNF123/RKP/RSPRY1"/>
</dbReference>
<evidence type="ECO:0000259" key="4">
    <source>
        <dbReference type="PROSITE" id="PS50188"/>
    </source>
</evidence>
<organism evidence="5 6">
    <name type="scientific">Vanilla planifolia</name>
    <name type="common">Vanilla</name>
    <dbReference type="NCBI Taxonomy" id="51239"/>
    <lineage>
        <taxon>Eukaryota</taxon>
        <taxon>Viridiplantae</taxon>
        <taxon>Streptophyta</taxon>
        <taxon>Embryophyta</taxon>
        <taxon>Tracheophyta</taxon>
        <taxon>Spermatophyta</taxon>
        <taxon>Magnoliopsida</taxon>
        <taxon>Liliopsida</taxon>
        <taxon>Asparagales</taxon>
        <taxon>Orchidaceae</taxon>
        <taxon>Vanilloideae</taxon>
        <taxon>Vanilleae</taxon>
        <taxon>Vanilla</taxon>
    </lineage>
</organism>
<reference evidence="5 6" key="1">
    <citation type="journal article" date="2020" name="Nat. Food">
        <title>A phased Vanilla planifolia genome enables genetic improvement of flavour and production.</title>
        <authorList>
            <person name="Hasing T."/>
            <person name="Tang H."/>
            <person name="Brym M."/>
            <person name="Khazi F."/>
            <person name="Huang T."/>
            <person name="Chambers A.H."/>
        </authorList>
    </citation>
    <scope>NUCLEOTIDE SEQUENCE [LARGE SCALE GENOMIC DNA]</scope>
    <source>
        <tissue evidence="5">Leaf</tissue>
    </source>
</reference>
<name>A0A835QJN0_VANPL</name>
<accession>A0A835QJN0</accession>
<gene>
    <name evidence="5" type="ORF">HPP92_016847</name>
</gene>
<proteinExistence type="predicted"/>
<evidence type="ECO:0000313" key="5">
    <source>
        <dbReference type="EMBL" id="KAG0470147.1"/>
    </source>
</evidence>
<dbReference type="GO" id="GO:0051603">
    <property type="term" value="P:proteolysis involved in protein catabolic process"/>
    <property type="evidence" value="ECO:0007669"/>
    <property type="project" value="TreeGrafter"/>
</dbReference>
<dbReference type="GO" id="GO:0005737">
    <property type="term" value="C:cytoplasm"/>
    <property type="evidence" value="ECO:0007669"/>
    <property type="project" value="TreeGrafter"/>
</dbReference>
<dbReference type="Pfam" id="PF19322">
    <property type="entry name" value="RKP_N"/>
    <property type="match status" value="1"/>
</dbReference>
<dbReference type="InterPro" id="IPR013320">
    <property type="entry name" value="ConA-like_dom_sf"/>
</dbReference>
<sequence length="626" mass="69592">MEEGKKSAGLSTGLASILSDTEQNEISLKTHLVSNFDDIGHQSIERTIEYILSLPNKSIGPNSGSVDVNFIRSNLKKQIKRLAVEGSVNDINRDGICVLDYGFGSNIVSVDNTSICGEIKKVREPLLVESLAVFSSARANACMWKGKWMYEVTLETAGVQQLGWATISCPFTDRKGVGDAEDSYAFDGRRVSKWNKESSPYGQPWIIGDVIGCCIDLNQHVISFYRNGVSLGVAFEGIRKLGPGHGYYPAFSLSEGESCELNFGSRSFKYPVDGFLAIQAPPSSGFASLYLLQCLSRMLEVHHLDKSDSAYFERLRSLKRFTSIQELYYPISHGICEELFEMIQSNEVSCEYIAWSVLLPFLKEVFRSQPLHDYAGLDMVISLLSEFREHVSLFQNLIMALSFSCKTAPLVLVDCPYSGSYPYLSLVCHLLRHKDIMNLWWQSPDFQSSLEGFLSRKSPNKQDLQFLIPSVWWPGSVEDIGSENSMILTIEALNGAVNKIEEMQRELCSLVIQFIPPTTPSQLPGSVFRTFVQNLILKASGVEHKMSPSDASSNSTLVSLYTVILYFLSEGFPMDDIYGLMGSAANAAAGGFLHRGGKRNFPLGLLLNADLHRSWFPGLEDQQTTC</sequence>
<dbReference type="Proteomes" id="UP000636800">
    <property type="component" value="Unassembled WGS sequence"/>
</dbReference>
<dbReference type="Pfam" id="PF00622">
    <property type="entry name" value="SPRY"/>
    <property type="match status" value="1"/>
</dbReference>
<dbReference type="SUPFAM" id="SSF49899">
    <property type="entry name" value="Concanavalin A-like lectins/glucanases"/>
    <property type="match status" value="1"/>
</dbReference>
<dbReference type="GO" id="GO:0008270">
    <property type="term" value="F:zinc ion binding"/>
    <property type="evidence" value="ECO:0007669"/>
    <property type="project" value="UniProtKB-KW"/>
</dbReference>
<keyword evidence="1" id="KW-0479">Metal-binding</keyword>
<dbReference type="CDD" id="cd12882">
    <property type="entry name" value="SPRY_RNF123"/>
    <property type="match status" value="1"/>
</dbReference>
<keyword evidence="3" id="KW-0862">Zinc</keyword>
<protein>
    <recommendedName>
        <fullName evidence="4">B30.2/SPRY domain-containing protein</fullName>
    </recommendedName>
</protein>
<dbReference type="PANTHER" id="PTHR13363:SF5">
    <property type="entry name" value="E3 UBIQUITIN-PROTEIN LIGASE RNF123"/>
    <property type="match status" value="1"/>
</dbReference>
<dbReference type="InterPro" id="IPR043136">
    <property type="entry name" value="B30.2/SPRY_sf"/>
</dbReference>
<dbReference type="InterPro" id="IPR001870">
    <property type="entry name" value="B30.2/SPRY"/>
</dbReference>
<dbReference type="GO" id="GO:0061630">
    <property type="term" value="F:ubiquitin protein ligase activity"/>
    <property type="evidence" value="ECO:0007669"/>
    <property type="project" value="UniProtKB-EC"/>
</dbReference>
<evidence type="ECO:0000313" key="6">
    <source>
        <dbReference type="Proteomes" id="UP000636800"/>
    </source>
</evidence>
<dbReference type="Gene3D" id="2.60.120.920">
    <property type="match status" value="1"/>
</dbReference>
<dbReference type="AlphaFoldDB" id="A0A835QJN0"/>
<keyword evidence="6" id="KW-1185">Reference proteome</keyword>
<evidence type="ECO:0000256" key="1">
    <source>
        <dbReference type="ARBA" id="ARBA00022723"/>
    </source>
</evidence>
<dbReference type="InterPro" id="IPR003877">
    <property type="entry name" value="SPRY_dom"/>
</dbReference>
<dbReference type="PANTHER" id="PTHR13363">
    <property type="entry name" value="RING FINGER AND SRY DOMAIN-CONTAINING"/>
    <property type="match status" value="1"/>
</dbReference>
<feature type="domain" description="B30.2/SPRY" evidence="4">
    <location>
        <begin position="75"/>
        <end position="268"/>
    </location>
</feature>
<evidence type="ECO:0000256" key="2">
    <source>
        <dbReference type="ARBA" id="ARBA00022771"/>
    </source>
</evidence>
<dbReference type="PROSITE" id="PS50188">
    <property type="entry name" value="B302_SPRY"/>
    <property type="match status" value="1"/>
</dbReference>
<dbReference type="EMBL" id="JADCNL010000008">
    <property type="protein sequence ID" value="KAG0470147.1"/>
    <property type="molecule type" value="Genomic_DNA"/>
</dbReference>
<dbReference type="SMART" id="SM00449">
    <property type="entry name" value="SPRY"/>
    <property type="match status" value="1"/>
</dbReference>
<dbReference type="InterPro" id="IPR035773">
    <property type="entry name" value="SPRY_RNF123"/>
</dbReference>
<comment type="caution">
    <text evidence="5">The sequence shown here is derived from an EMBL/GenBank/DDBJ whole genome shotgun (WGS) entry which is preliminary data.</text>
</comment>
<evidence type="ECO:0000256" key="3">
    <source>
        <dbReference type="ARBA" id="ARBA00022833"/>
    </source>
</evidence>